<evidence type="ECO:0000259" key="3">
    <source>
        <dbReference type="Pfam" id="PF13462"/>
    </source>
</evidence>
<feature type="compositionally biased region" description="Basic and acidic residues" evidence="1">
    <location>
        <begin position="14"/>
        <end position="24"/>
    </location>
</feature>
<keyword evidence="2" id="KW-0812">Transmembrane</keyword>
<reference evidence="4 5" key="1">
    <citation type="submission" date="2015-02" db="EMBL/GenBank/DDBJ databases">
        <title>Draft genome sequences of ten Microbacterium spp. with emphasis on heavy metal contaminated environments.</title>
        <authorList>
            <person name="Corretto E."/>
        </authorList>
    </citation>
    <scope>NUCLEOTIDE SEQUENCE [LARGE SCALE GENOMIC DNA]</scope>
    <source>
        <strain evidence="4 5">DSM 12966</strain>
    </source>
</reference>
<feature type="region of interest" description="Disordered" evidence="1">
    <location>
        <begin position="90"/>
        <end position="116"/>
    </location>
</feature>
<feature type="compositionally biased region" description="Low complexity" evidence="1">
    <location>
        <begin position="107"/>
        <end position="116"/>
    </location>
</feature>
<dbReference type="Gene3D" id="3.40.30.10">
    <property type="entry name" value="Glutaredoxin"/>
    <property type="match status" value="1"/>
</dbReference>
<keyword evidence="4" id="KW-0418">Kinase</keyword>
<evidence type="ECO:0000313" key="5">
    <source>
        <dbReference type="Proteomes" id="UP000033572"/>
    </source>
</evidence>
<keyword evidence="2" id="KW-1133">Transmembrane helix</keyword>
<dbReference type="Proteomes" id="UP000033572">
    <property type="component" value="Unassembled WGS sequence"/>
</dbReference>
<organism evidence="4 5">
    <name type="scientific">Microbacterium foliorum</name>
    <dbReference type="NCBI Taxonomy" id="104336"/>
    <lineage>
        <taxon>Bacteria</taxon>
        <taxon>Bacillati</taxon>
        <taxon>Actinomycetota</taxon>
        <taxon>Actinomycetes</taxon>
        <taxon>Micrococcales</taxon>
        <taxon>Microbacteriaceae</taxon>
        <taxon>Microbacterium</taxon>
    </lineage>
</organism>
<dbReference type="GO" id="GO:0004674">
    <property type="term" value="F:protein serine/threonine kinase activity"/>
    <property type="evidence" value="ECO:0007669"/>
    <property type="project" value="UniProtKB-EC"/>
</dbReference>
<feature type="region of interest" description="Disordered" evidence="1">
    <location>
        <begin position="1"/>
        <end position="31"/>
    </location>
</feature>
<dbReference type="EC" id="2.7.11.1" evidence="4"/>
<dbReference type="RefSeq" id="WP_045254320.1">
    <property type="nucleotide sequence ID" value="NZ_CP031425.1"/>
</dbReference>
<dbReference type="KEGG" id="mfol:DXT68_12425"/>
<comment type="caution">
    <text evidence="4">The sequence shown here is derived from an EMBL/GenBank/DDBJ whole genome shotgun (WGS) entry which is preliminary data.</text>
</comment>
<dbReference type="GeneID" id="94445201"/>
<accession>A0A0F0KKM0</accession>
<keyword evidence="2" id="KW-0472">Membrane</keyword>
<evidence type="ECO:0000256" key="1">
    <source>
        <dbReference type="SAM" id="MobiDB-lite"/>
    </source>
</evidence>
<keyword evidence="5" id="KW-1185">Reference proteome</keyword>
<protein>
    <submittedName>
        <fullName evidence="4">Serine/threonine-protein kinase PknE</fullName>
        <ecNumber evidence="4">2.7.11.1</ecNumber>
    </submittedName>
</protein>
<dbReference type="SUPFAM" id="SSF52833">
    <property type="entry name" value="Thioredoxin-like"/>
    <property type="match status" value="1"/>
</dbReference>
<feature type="domain" description="Thioredoxin-like fold" evidence="3">
    <location>
        <begin position="118"/>
        <end position="277"/>
    </location>
</feature>
<dbReference type="Pfam" id="PF13462">
    <property type="entry name" value="Thioredoxin_4"/>
    <property type="match status" value="1"/>
</dbReference>
<sequence length="330" mass="34148">MSSDETPNVPSPRNSREAVREKAQKVHAQQSRARVMRRIILGAVAVVAVGAIGTAITLAVSAQVSKPQLTPAGMDHDGILVSDISATTVAAEASTAPDPDDTGAGGETAPAPAPTTSSTVDIHIYVDYLSPDAGEFERANARQLVNWISEGAATVTYHPVALLTASSNGTKYSLRSAAAAACVATHSPAQFYAFNHDLLDDQPEVNTDGFSDAQLADIAGAVGSDNVKSVRSCIEDQDYVTWAKDATSRALEGPLVGSDDLVLTAAPMIVVNGEAYVGALDDPSEFSQFVLTVASDAYYATETPSPSTSPSATPTPTETTEPAPTETPAS</sequence>
<dbReference type="EMBL" id="JYIU01000042">
    <property type="protein sequence ID" value="KJL20994.1"/>
    <property type="molecule type" value="Genomic_DNA"/>
</dbReference>
<dbReference type="PATRIC" id="fig|104336.4.peg.1999"/>
<feature type="compositionally biased region" description="Polar residues" evidence="1">
    <location>
        <begin position="1"/>
        <end position="13"/>
    </location>
</feature>
<feature type="transmembrane region" description="Helical" evidence="2">
    <location>
        <begin position="39"/>
        <end position="60"/>
    </location>
</feature>
<dbReference type="AlphaFoldDB" id="A0A0F0KKM0"/>
<proteinExistence type="predicted"/>
<name>A0A0F0KKM0_9MICO</name>
<evidence type="ECO:0000256" key="2">
    <source>
        <dbReference type="SAM" id="Phobius"/>
    </source>
</evidence>
<evidence type="ECO:0000313" key="4">
    <source>
        <dbReference type="EMBL" id="KJL20994.1"/>
    </source>
</evidence>
<keyword evidence="4" id="KW-0808">Transferase</keyword>
<dbReference type="InterPro" id="IPR012336">
    <property type="entry name" value="Thioredoxin-like_fold"/>
</dbReference>
<gene>
    <name evidence="4" type="primary">pknE_2</name>
    <name evidence="4" type="ORF">RN50_01960</name>
</gene>
<dbReference type="InterPro" id="IPR036249">
    <property type="entry name" value="Thioredoxin-like_sf"/>
</dbReference>
<feature type="region of interest" description="Disordered" evidence="1">
    <location>
        <begin position="300"/>
        <end position="330"/>
    </location>
</feature>